<organism evidence="2 3">
    <name type="scientific">Tilletia horrida</name>
    <dbReference type="NCBI Taxonomy" id="155126"/>
    <lineage>
        <taxon>Eukaryota</taxon>
        <taxon>Fungi</taxon>
        <taxon>Dikarya</taxon>
        <taxon>Basidiomycota</taxon>
        <taxon>Ustilaginomycotina</taxon>
        <taxon>Exobasidiomycetes</taxon>
        <taxon>Tilletiales</taxon>
        <taxon>Tilletiaceae</taxon>
        <taxon>Tilletia</taxon>
    </lineage>
</organism>
<feature type="region of interest" description="Disordered" evidence="1">
    <location>
        <begin position="923"/>
        <end position="974"/>
    </location>
</feature>
<sequence>MSANDPFGAITPRRPTRPARASIGAASSTPLASAGPDSSRYSSARPRGHASRPSLSGLDTEKTPRKPAGLNTGSDALPSPLLSDTSQSQSRNASGGSKSSTASSRATVGASRSHQASGSQSAIVPRSSESRASTSDRSARRSLIIDSSSNARGIASPALRSAPLAKRKTPTADAGEESFDPDSSLDNTFDRSQAERAYEADVSTARGATALEKQQRRRSAMHAQEVEQLRSESRLSSRAGYNDDDDDDDDEDTSGRAEQSFETSGDERGSRRRSGLYSSTSTARTSIQRRRRSLYQEDDDVSSPNIDREAGQRFPSRPNHHRHDTAESSGTAGGTDTSGTEGGGGGGVRGHSRTASRTMRNGDDYTSGSSGVNSGASGKRRRRKHSSASANHQRRDSNVNEFDQPHWHSAGARSRRISLTQQQQQEQSYQQLQQQQRNRMRSAESDVTAVRELYEPENPYRAKSVMRRSPLPPGLPNHERSATLSELELSSDRPFSSQGIEGYRPPERYSTDISSPRRHTPRLSVSRADGRDELIERAYTPHSTIRSSTAPMFDRAARTPDPNLSSGLVGQSSRLSASRAAVDRSNFGSSRGGASDDLSATVRPSLDGLFGKGSSETPLCDRNLQRAFAQFENYFSAPSVHGPPDSASSPGSAIRSRASSIATDAPTASGSGRSANGARTPSTPTSVSAQSAIALADSVELVACFRAVTLMASNLNSGLRQLREEVNEAHVDADVHNNPLATTLWRVGKDLGQLVKASDTQLRNLTEGMIAFKRADRERERVRRVTTTSTSENGSVMGGGGGAGSSSNRSSSRLGSLMLAQRSPGSESRRNGREAAAARASISEYRRNGPATSSSSNLGVLERERDRMMTSPTAMPTGRLSTTSNGIGSGAAGATTPAAQSAGSGNGSGSGNLFSIGSSSSSLASRNLTMERKDSNHSGSTTTSVSPRPPDTPTPMSPNISGQPDGSGSMVGANSLSSRLRNAIGDRLSSASRHSRSASEVVTSPVTNRSAASLSRVTGASAARAAAATAAAVGAPGESLPEEKRSRTSIGSGSIGRRAGASTSMAMANTSTGSMSTSPTSTRMPAPLSPRRSKPALPALTKNM</sequence>
<feature type="compositionally biased region" description="Low complexity" evidence="1">
    <location>
        <begin position="93"/>
        <end position="107"/>
    </location>
</feature>
<feature type="compositionally biased region" description="Low complexity" evidence="1">
    <location>
        <begin position="126"/>
        <end position="136"/>
    </location>
</feature>
<feature type="compositionally biased region" description="Low complexity" evidence="1">
    <location>
        <begin position="1048"/>
        <end position="1082"/>
    </location>
</feature>
<feature type="compositionally biased region" description="Pro residues" evidence="1">
    <location>
        <begin position="947"/>
        <end position="956"/>
    </location>
</feature>
<name>A0AAN6GWS0_9BASI</name>
<protein>
    <submittedName>
        <fullName evidence="2">Uncharacterized protein</fullName>
    </submittedName>
</protein>
<feature type="region of interest" description="Disordered" evidence="1">
    <location>
        <begin position="1"/>
        <end position="600"/>
    </location>
</feature>
<reference evidence="2" key="1">
    <citation type="journal article" date="2023" name="PhytoFront">
        <title>Draft Genome Resources of Seven Strains of Tilletia horrida, Causal Agent of Kernel Smut of Rice.</title>
        <authorList>
            <person name="Khanal S."/>
            <person name="Antony Babu S."/>
            <person name="Zhou X.G."/>
        </authorList>
    </citation>
    <scope>NUCLEOTIDE SEQUENCE</scope>
    <source>
        <strain evidence="2">TX6</strain>
    </source>
</reference>
<feature type="compositionally biased region" description="Polar residues" evidence="1">
    <location>
        <begin position="82"/>
        <end position="92"/>
    </location>
</feature>
<feature type="compositionally biased region" description="Low complexity" evidence="1">
    <location>
        <begin position="881"/>
        <end position="903"/>
    </location>
</feature>
<accession>A0AAN6GWS0</accession>
<feature type="compositionally biased region" description="Polar residues" evidence="1">
    <location>
        <begin position="110"/>
        <end position="122"/>
    </location>
</feature>
<dbReference type="Proteomes" id="UP001176517">
    <property type="component" value="Unassembled WGS sequence"/>
</dbReference>
<dbReference type="EMBL" id="JAPDMZ010000052">
    <property type="protein sequence ID" value="KAK0553316.1"/>
    <property type="molecule type" value="Genomic_DNA"/>
</dbReference>
<feature type="region of interest" description="Disordered" evidence="1">
    <location>
        <begin position="1031"/>
        <end position="1104"/>
    </location>
</feature>
<evidence type="ECO:0000256" key="1">
    <source>
        <dbReference type="SAM" id="MobiDB-lite"/>
    </source>
</evidence>
<dbReference type="AlphaFoldDB" id="A0AAN6GWS0"/>
<feature type="compositionally biased region" description="Low complexity" evidence="1">
    <location>
        <begin position="421"/>
        <end position="436"/>
    </location>
</feature>
<feature type="compositionally biased region" description="Low complexity" evidence="1">
    <location>
        <begin position="834"/>
        <end position="843"/>
    </location>
</feature>
<feature type="compositionally biased region" description="Acidic residues" evidence="1">
    <location>
        <begin position="242"/>
        <end position="252"/>
    </location>
</feature>
<feature type="compositionally biased region" description="Basic and acidic residues" evidence="1">
    <location>
        <begin position="393"/>
        <end position="406"/>
    </location>
</feature>
<keyword evidence="3" id="KW-1185">Reference proteome</keyword>
<feature type="compositionally biased region" description="Basic and acidic residues" evidence="1">
    <location>
        <begin position="224"/>
        <end position="235"/>
    </location>
</feature>
<feature type="compositionally biased region" description="Gly residues" evidence="1">
    <location>
        <begin position="340"/>
        <end position="349"/>
    </location>
</feature>
<feature type="region of interest" description="Disordered" evidence="1">
    <location>
        <begin position="987"/>
        <end position="1013"/>
    </location>
</feature>
<feature type="compositionally biased region" description="Low complexity" evidence="1">
    <location>
        <begin position="785"/>
        <end position="795"/>
    </location>
</feature>
<proteinExistence type="predicted"/>
<evidence type="ECO:0000313" key="3">
    <source>
        <dbReference type="Proteomes" id="UP001176517"/>
    </source>
</evidence>
<feature type="compositionally biased region" description="Polar residues" evidence="1">
    <location>
        <begin position="541"/>
        <end position="550"/>
    </location>
</feature>
<feature type="compositionally biased region" description="Polar residues" evidence="1">
    <location>
        <begin position="666"/>
        <end position="685"/>
    </location>
</feature>
<feature type="region of interest" description="Disordered" evidence="1">
    <location>
        <begin position="639"/>
        <end position="685"/>
    </location>
</feature>
<feature type="compositionally biased region" description="Low complexity" evidence="1">
    <location>
        <begin position="642"/>
        <end position="662"/>
    </location>
</feature>
<feature type="compositionally biased region" description="Low complexity" evidence="1">
    <location>
        <begin position="805"/>
        <end position="820"/>
    </location>
</feature>
<gene>
    <name evidence="2" type="ORF">OC846_002559</name>
</gene>
<feature type="compositionally biased region" description="Polar residues" evidence="1">
    <location>
        <begin position="1000"/>
        <end position="1013"/>
    </location>
</feature>
<comment type="caution">
    <text evidence="2">The sequence shown here is derived from an EMBL/GenBank/DDBJ whole genome shotgun (WGS) entry which is preliminary data.</text>
</comment>
<feature type="compositionally biased region" description="Low complexity" evidence="1">
    <location>
        <begin position="367"/>
        <end position="377"/>
    </location>
</feature>
<feature type="region of interest" description="Disordered" evidence="1">
    <location>
        <begin position="777"/>
        <end position="906"/>
    </location>
</feature>
<feature type="compositionally biased region" description="Polar residues" evidence="1">
    <location>
        <begin position="562"/>
        <end position="576"/>
    </location>
</feature>
<feature type="compositionally biased region" description="Low complexity" evidence="1">
    <location>
        <begin position="327"/>
        <end position="339"/>
    </location>
</feature>
<feature type="compositionally biased region" description="Basic and acidic residues" evidence="1">
    <location>
        <begin position="188"/>
        <end position="199"/>
    </location>
</feature>
<evidence type="ECO:0000313" key="2">
    <source>
        <dbReference type="EMBL" id="KAK0553316.1"/>
    </source>
</evidence>
<feature type="compositionally biased region" description="Polar residues" evidence="1">
    <location>
        <begin position="959"/>
        <end position="974"/>
    </location>
</feature>